<dbReference type="OrthoDB" id="7276839at2"/>
<dbReference type="PROSITE" id="PS51318">
    <property type="entry name" value="TAT"/>
    <property type="match status" value="1"/>
</dbReference>
<evidence type="ECO:0000256" key="1">
    <source>
        <dbReference type="SAM" id="SignalP"/>
    </source>
</evidence>
<dbReference type="InterPro" id="IPR006311">
    <property type="entry name" value="TAT_signal"/>
</dbReference>
<accession>A0A418WI27</accession>
<dbReference type="AlphaFoldDB" id="A0A418WI27"/>
<dbReference type="RefSeq" id="WP_119781659.1">
    <property type="nucleotide sequence ID" value="NZ_QYUK01000011.1"/>
</dbReference>
<name>A0A418WI27_9PROT</name>
<feature type="chain" id="PRO_5019100341" description="Tat pathway signal protein" evidence="1">
    <location>
        <begin position="29"/>
        <end position="141"/>
    </location>
</feature>
<feature type="signal peptide" evidence="1">
    <location>
        <begin position="1"/>
        <end position="28"/>
    </location>
</feature>
<evidence type="ECO:0000313" key="2">
    <source>
        <dbReference type="EMBL" id="RJF89602.1"/>
    </source>
</evidence>
<comment type="caution">
    <text evidence="2">The sequence shown here is derived from an EMBL/GenBank/DDBJ whole genome shotgun (WGS) entry which is preliminary data.</text>
</comment>
<dbReference type="EMBL" id="QYUK01000011">
    <property type="protein sequence ID" value="RJF89602.1"/>
    <property type="molecule type" value="Genomic_DNA"/>
</dbReference>
<proteinExistence type="predicted"/>
<keyword evidence="1" id="KW-0732">Signal</keyword>
<keyword evidence="3" id="KW-1185">Reference proteome</keyword>
<organism evidence="2 3">
    <name type="scientific">Oleomonas cavernae</name>
    <dbReference type="NCBI Taxonomy" id="2320859"/>
    <lineage>
        <taxon>Bacteria</taxon>
        <taxon>Pseudomonadati</taxon>
        <taxon>Pseudomonadota</taxon>
        <taxon>Alphaproteobacteria</taxon>
        <taxon>Acetobacterales</taxon>
        <taxon>Acetobacteraceae</taxon>
        <taxon>Oleomonas</taxon>
    </lineage>
</organism>
<sequence length="141" mass="15500">MTMIASRRHFLGLLAFAAMGLPAAAARAEAARDGLDIVGDIVVLAPIYMSVVRRGKVRAIMTIASNLDVTDLDIRERIARELPRLRDAYLRALDPYLDRIDLKTAPNVMHMTGLLQKATDGLFGTGKTTVLITHATIRRMT</sequence>
<protein>
    <recommendedName>
        <fullName evidence="4">Tat pathway signal protein</fullName>
    </recommendedName>
</protein>
<evidence type="ECO:0000313" key="3">
    <source>
        <dbReference type="Proteomes" id="UP000284605"/>
    </source>
</evidence>
<dbReference type="Proteomes" id="UP000284605">
    <property type="component" value="Unassembled WGS sequence"/>
</dbReference>
<reference evidence="2 3" key="1">
    <citation type="submission" date="2018-09" db="EMBL/GenBank/DDBJ databases">
        <authorList>
            <person name="Zhu H."/>
        </authorList>
    </citation>
    <scope>NUCLEOTIDE SEQUENCE [LARGE SCALE GENOMIC DNA]</scope>
    <source>
        <strain evidence="2 3">K1W22B-8</strain>
    </source>
</reference>
<gene>
    <name evidence="2" type="ORF">D3874_23685</name>
</gene>
<evidence type="ECO:0008006" key="4">
    <source>
        <dbReference type="Google" id="ProtNLM"/>
    </source>
</evidence>